<dbReference type="AlphaFoldDB" id="A0A6H0XTL2"/>
<evidence type="ECO:0000259" key="4">
    <source>
        <dbReference type="Pfam" id="PF14295"/>
    </source>
</evidence>
<sequence length="435" mass="46660">MALICGMALLLMSARALADTCPPSPFTAKNGLSFKTYCQHDMPLGGDSGCQTQNGCDLQLVSGITSLQDCMEACSKNSLQRCYGVSFNAAQKQCYLKGILSDPSYLSTSNDWDSAIADFSQLSQPSDISCPSDKQLKAGSGMPFTVQCNTDFGTSGQYCSSNEGPCTYHANSLQECVEHCATSRPLCKGVSYNPDMQLGFPNCYLMKSPDTSNATTPTGYTVHSAKMSDDVLRQLDTSVPTSLNYTASGGTIFNLTQNDARSGANNFTSLHADSIGQCADNCASNKNQTCNGVLFDNIIDNGYSNCYLLSDTGSTKPGANMTFAQLTKNTVKPTESAQSISNAPPTSKAWIAGPVVAIVVVIVAIAAFFIWRRRRQDRIAQRSSSYGKYLMDSGEEPMESDGVSPFTPVGLKCACEVNVYAPQEMPGYITPKSRR</sequence>
<evidence type="ECO:0000259" key="3">
    <source>
        <dbReference type="Pfam" id="PF00024"/>
    </source>
</evidence>
<feature type="domain" description="Apple" evidence="3">
    <location>
        <begin position="254"/>
        <end position="317"/>
    </location>
</feature>
<feature type="chain" id="PRO_5026248942" description="Apple domain-containing protein" evidence="2">
    <location>
        <begin position="19"/>
        <end position="435"/>
    </location>
</feature>
<evidence type="ECO:0000313" key="5">
    <source>
        <dbReference type="EMBL" id="QIW97958.1"/>
    </source>
</evidence>
<dbReference type="InterPro" id="IPR003609">
    <property type="entry name" value="Pan_app"/>
</dbReference>
<evidence type="ECO:0000256" key="1">
    <source>
        <dbReference type="SAM" id="Phobius"/>
    </source>
</evidence>
<keyword evidence="1" id="KW-1133">Transmembrane helix</keyword>
<feature type="signal peptide" evidence="2">
    <location>
        <begin position="1"/>
        <end position="18"/>
    </location>
</feature>
<keyword evidence="2" id="KW-0732">Signal</keyword>
<feature type="transmembrane region" description="Helical" evidence="1">
    <location>
        <begin position="349"/>
        <end position="371"/>
    </location>
</feature>
<dbReference type="Pfam" id="PF14295">
    <property type="entry name" value="PAN_4"/>
    <property type="match status" value="1"/>
</dbReference>
<dbReference type="EMBL" id="CP051140">
    <property type="protein sequence ID" value="QIW97958.1"/>
    <property type="molecule type" value="Genomic_DNA"/>
</dbReference>
<organism evidence="5 6">
    <name type="scientific">Peltaster fructicola</name>
    <dbReference type="NCBI Taxonomy" id="286661"/>
    <lineage>
        <taxon>Eukaryota</taxon>
        <taxon>Fungi</taxon>
        <taxon>Dikarya</taxon>
        <taxon>Ascomycota</taxon>
        <taxon>Pezizomycotina</taxon>
        <taxon>Dothideomycetes</taxon>
        <taxon>Dothideomycetes incertae sedis</taxon>
        <taxon>Peltaster</taxon>
    </lineage>
</organism>
<dbReference type="Proteomes" id="UP000503462">
    <property type="component" value="Chromosome 2"/>
</dbReference>
<dbReference type="OrthoDB" id="3943216at2759"/>
<keyword evidence="1" id="KW-0812">Transmembrane</keyword>
<keyword evidence="1" id="KW-0472">Membrane</keyword>
<dbReference type="Pfam" id="PF00024">
    <property type="entry name" value="PAN_1"/>
    <property type="match status" value="2"/>
</dbReference>
<proteinExistence type="predicted"/>
<gene>
    <name evidence="5" type="ORF">AMS68_003476</name>
</gene>
<feature type="domain" description="Apple" evidence="3">
    <location>
        <begin position="60"/>
        <end position="111"/>
    </location>
</feature>
<keyword evidence="6" id="KW-1185">Reference proteome</keyword>
<evidence type="ECO:0000256" key="2">
    <source>
        <dbReference type="SAM" id="SignalP"/>
    </source>
</evidence>
<protein>
    <recommendedName>
        <fullName evidence="3 4">Apple domain-containing protein</fullName>
    </recommendedName>
</protein>
<name>A0A6H0XTL2_9PEZI</name>
<accession>A0A6H0XTL2</accession>
<dbReference type="Gene3D" id="3.50.4.10">
    <property type="entry name" value="Hepatocyte Growth Factor"/>
    <property type="match status" value="1"/>
</dbReference>
<evidence type="ECO:0000313" key="6">
    <source>
        <dbReference type="Proteomes" id="UP000503462"/>
    </source>
</evidence>
<reference evidence="5 6" key="1">
    <citation type="journal article" date="2016" name="Sci. Rep.">
        <title>Peltaster fructicola genome reveals evolution from an invasive phytopathogen to an ectophytic parasite.</title>
        <authorList>
            <person name="Xu C."/>
            <person name="Chen H."/>
            <person name="Gleason M.L."/>
            <person name="Xu J.R."/>
            <person name="Liu H."/>
            <person name="Zhang R."/>
            <person name="Sun G."/>
        </authorList>
    </citation>
    <scope>NUCLEOTIDE SEQUENCE [LARGE SCALE GENOMIC DNA]</scope>
    <source>
        <strain evidence="5 6">LNHT1506</strain>
    </source>
</reference>
<feature type="domain" description="Apple" evidence="4">
    <location>
        <begin position="169"/>
        <end position="205"/>
    </location>
</feature>